<name>A0A2H0V0C0_9BACT</name>
<gene>
    <name evidence="1" type="ORF">COU01_01090</name>
</gene>
<dbReference type="AlphaFoldDB" id="A0A2H0V0C0"/>
<dbReference type="Proteomes" id="UP000228510">
    <property type="component" value="Unassembled WGS sequence"/>
</dbReference>
<comment type="caution">
    <text evidence="1">The sequence shown here is derived from an EMBL/GenBank/DDBJ whole genome shotgun (WGS) entry which is preliminary data.</text>
</comment>
<feature type="non-terminal residue" evidence="1">
    <location>
        <position position="1"/>
    </location>
</feature>
<proteinExistence type="predicted"/>
<reference evidence="2" key="1">
    <citation type="submission" date="2017-09" db="EMBL/GenBank/DDBJ databases">
        <title>Depth-based differentiation of microbial function through sediment-hosted aquifers and enrichment of novel symbionts in the deep terrestrial subsurface.</title>
        <authorList>
            <person name="Probst A.J."/>
            <person name="Ladd B."/>
            <person name="Jarett J.K."/>
            <person name="Geller-Mcgrath D.E."/>
            <person name="Sieber C.M.K."/>
            <person name="Emerson J.B."/>
            <person name="Anantharaman K."/>
            <person name="Thomas B.C."/>
            <person name="Malmstrom R."/>
            <person name="Stieglmeier M."/>
            <person name="Klingl A."/>
            <person name="Woyke T."/>
            <person name="Ryan C.M."/>
            <person name="Banfield J.F."/>
        </authorList>
    </citation>
    <scope>NUCLEOTIDE SEQUENCE [LARGE SCALE GENOMIC DNA]</scope>
</reference>
<dbReference type="EMBL" id="PFAT01000019">
    <property type="protein sequence ID" value="PIR92534.1"/>
    <property type="molecule type" value="Genomic_DNA"/>
</dbReference>
<protein>
    <submittedName>
        <fullName evidence="1">Uncharacterized protein</fullName>
    </submittedName>
</protein>
<accession>A0A2H0V0C0</accession>
<evidence type="ECO:0000313" key="1">
    <source>
        <dbReference type="EMBL" id="PIR92534.1"/>
    </source>
</evidence>
<evidence type="ECO:0000313" key="2">
    <source>
        <dbReference type="Proteomes" id="UP000228510"/>
    </source>
</evidence>
<sequence length="687" mass="75202">VVSTPQAAQRLSISYPVEGHNILSLGVAFQLHSQVPLEVSPNNPNYTITARVNTLSLTSGQAQIVVKGVNDDDSEGAELAVLPQAAGIGWSSKFSRFDTGLNNVSYKKIKIIIKTVPNGTQQATGGAYVDDIQIRPTLQTRLVTADKAGSTSAGDYWYAQQSCRLYPQSDSLSCDSIDDSGIRQKGWYGYCLEYDRSPGNPNACLLWWPVSQVRGDGVDEQVAAYTGRAPVYYCTEINDKRYIGIPSDFEHISMPARIRCESTDNNGYFDIIQYRISNGVTISTEEKTGKFGVNTIEGMTPVVNIPGYGDVGGSQDRPTLDVNIPPSFSINGLNYYDFTRVAQVTLASTDCVAEEGSTIKRLPGDAINYQINVCTALVQTVNPVGQNKVWNSRVKEGSAYKLSCTDALTNTSNPQCAYQDDLAPFGSIVYPVPVDNPTQWTSKIADKNIPIIAEEPNGQVRFRYNFPFGSGSETTTLGQQLKGIFAKSFGAWQWQWPEPNNSLDKGGYRVLGSFNDWNPPTTPCNNANGHALTNGINTSYCAIQPSVNNIQINGQTSNVNLTTANPLAHLTFTSQVDSDQLPLTEIRVNWGDGYTTSVSGAELRGRPSPDNPHSYYHVYDYWDIKSKVDSHNASVNPTTCSTDNIGQYCQVKPAIWVKDNWGWYSNGGLNILPASPNRFENGILVRP</sequence>
<organism evidence="1 2">
    <name type="scientific">Candidatus Falkowbacteria bacterium CG10_big_fil_rev_8_21_14_0_10_44_15</name>
    <dbReference type="NCBI Taxonomy" id="1974569"/>
    <lineage>
        <taxon>Bacteria</taxon>
        <taxon>Candidatus Falkowiibacteriota</taxon>
    </lineage>
</organism>